<accession>A0AA40DVX1</accession>
<name>A0AA40DVX1_9PEZI</name>
<dbReference type="Proteomes" id="UP001172102">
    <property type="component" value="Unassembled WGS sequence"/>
</dbReference>
<dbReference type="EMBL" id="JAUKUA010000004">
    <property type="protein sequence ID" value="KAK0715146.1"/>
    <property type="molecule type" value="Genomic_DNA"/>
</dbReference>
<evidence type="ECO:0000313" key="3">
    <source>
        <dbReference type="EMBL" id="KAK0715146.1"/>
    </source>
</evidence>
<dbReference type="PIRSF" id="PIRSF028035">
    <property type="entry name" value="UCP028035"/>
    <property type="match status" value="1"/>
</dbReference>
<dbReference type="Pfam" id="PF20253">
    <property type="entry name" value="DUF6604"/>
    <property type="match status" value="1"/>
</dbReference>
<reference evidence="3" key="1">
    <citation type="submission" date="2023-06" db="EMBL/GenBank/DDBJ databases">
        <title>Genome-scale phylogeny and comparative genomics of the fungal order Sordariales.</title>
        <authorList>
            <consortium name="Lawrence Berkeley National Laboratory"/>
            <person name="Hensen N."/>
            <person name="Bonometti L."/>
            <person name="Westerberg I."/>
            <person name="Brannstrom I.O."/>
            <person name="Guillou S."/>
            <person name="Cros-Aarteil S."/>
            <person name="Calhoun S."/>
            <person name="Haridas S."/>
            <person name="Kuo A."/>
            <person name="Mondo S."/>
            <person name="Pangilinan J."/>
            <person name="Riley R."/>
            <person name="Labutti K."/>
            <person name="Andreopoulos B."/>
            <person name="Lipzen A."/>
            <person name="Chen C."/>
            <person name="Yanf M."/>
            <person name="Daum C."/>
            <person name="Ng V."/>
            <person name="Clum A."/>
            <person name="Steindorff A."/>
            <person name="Ohm R."/>
            <person name="Martin F."/>
            <person name="Silar P."/>
            <person name="Natvig D."/>
            <person name="Lalanne C."/>
            <person name="Gautier V."/>
            <person name="Ament-Velasquez S.L."/>
            <person name="Kruys A."/>
            <person name="Hutchinson M.I."/>
            <person name="Powell A.J."/>
            <person name="Barry K."/>
            <person name="Miller A.N."/>
            <person name="Grigoriev I.V."/>
            <person name="Debuchy R."/>
            <person name="Gladieux P."/>
            <person name="Thoren M.H."/>
            <person name="Johannesson H."/>
        </authorList>
    </citation>
    <scope>NUCLEOTIDE SEQUENCE</scope>
    <source>
        <strain evidence="3">SMH4607-1</strain>
    </source>
</reference>
<evidence type="ECO:0000259" key="2">
    <source>
        <dbReference type="Pfam" id="PF20253"/>
    </source>
</evidence>
<dbReference type="PANTHER" id="PTHR38795">
    <property type="entry name" value="DUF6604 DOMAIN-CONTAINING PROTEIN"/>
    <property type="match status" value="1"/>
</dbReference>
<feature type="domain" description="DUF6604" evidence="2">
    <location>
        <begin position="9"/>
        <end position="303"/>
    </location>
</feature>
<dbReference type="PANTHER" id="PTHR38795:SF1">
    <property type="entry name" value="DUF6604 DOMAIN-CONTAINING PROTEIN"/>
    <property type="match status" value="1"/>
</dbReference>
<dbReference type="AlphaFoldDB" id="A0AA40DVX1"/>
<keyword evidence="4" id="KW-1185">Reference proteome</keyword>
<feature type="region of interest" description="Disordered" evidence="1">
    <location>
        <begin position="169"/>
        <end position="226"/>
    </location>
</feature>
<dbReference type="InterPro" id="IPR016864">
    <property type="entry name" value="UCP028035"/>
</dbReference>
<feature type="compositionally biased region" description="Basic residues" evidence="1">
    <location>
        <begin position="194"/>
        <end position="212"/>
    </location>
</feature>
<sequence>MVTADKYLSYKLETNQLIYWIVNASNSVITECTEPSSSGDGIPKSVNTSGTVTLSGLVSLSKLIAQHADVTPPSILRLFQSVIDARTAFHAHYQQIAALYPDPEVVKRNTSHKAFIDALTAAFEALGGKEWAGSVANSNSAHFPAAEALKAKSDLDRLLLTNKFSALSASEEKDDGGEGLSDDEPHQNPAAPPRRQRAPKRDKGKKCRRGKKSKEQQKPTAFSKAGLNGLPLESYRIIQDKEGRETDDFLAALVLVKECRQLRYELQEAWREVAYDGLNSAVAGTLSTLAVAMVRRAAAAMFPDIPGQDSYESVMNTLTFGDVARAQGIYTAISIPHLLGEAKEVHESVVDIKEQFLIHAYHVLLDFIKDFQQNRNGKPTRRMMKEIRNWDPDFDLQKATTDEERLQWRRAYAINWLYDLVNVFSSDVVDGSVEGPWQWDTDRRLFGLTEFASHVTSLAMQKPGTDIGRQVLPHHVFELQCIMDSLAVSRGWSVDVHRGHVLSPPASAFEPQRDIDLFLDREEKVYWGFLTGLMLLQHALKLDRQQCGPGQLGHRNDGPLISLMQHFQLRFGGWLGDSKSTFSLPSIPPSRFSHTNPNGLWEYSPYLCGVGLQEGLEQGYLLGMQIWDKIPEVTYLVHLHNMLVQTGYIQEPINLLGTIEGIFDKSFFKDGKVPTTGFSEALVAHVGQAMPVSRPTARHRAAARPAALSAGTIHDTLSVRHNRFFKQISQLGLYREAGWNVHRIPDSDIPIRTILMTIRLSQTRHVTGHSNGTAQLEETELIRRMKADGFTDEMVAELHEMSVGDLEPCTENVFEALHKMFPQGRVTVHKVRDTLGLPAATPGQVSEPRSLTNQEVLRGLKIDLLDDVCGTNAPLLSLSYAAATVPILTVFKAMENRLSAKGNRLYERIYRAPSNTQTEKRRRLILAAMEEQDEECLSEMASSFEPGRLWFRDHVYWDELFEYGQGLPTTEMRHEKERASGRDHKALSDASSCVVMNLDLHRVMKLSQAITTKLSQATAIK</sequence>
<protein>
    <recommendedName>
        <fullName evidence="2">DUF6604 domain-containing protein</fullName>
    </recommendedName>
</protein>
<evidence type="ECO:0000256" key="1">
    <source>
        <dbReference type="SAM" id="MobiDB-lite"/>
    </source>
</evidence>
<organism evidence="3 4">
    <name type="scientific">Lasiosphaeris hirsuta</name>
    <dbReference type="NCBI Taxonomy" id="260670"/>
    <lineage>
        <taxon>Eukaryota</taxon>
        <taxon>Fungi</taxon>
        <taxon>Dikarya</taxon>
        <taxon>Ascomycota</taxon>
        <taxon>Pezizomycotina</taxon>
        <taxon>Sordariomycetes</taxon>
        <taxon>Sordariomycetidae</taxon>
        <taxon>Sordariales</taxon>
        <taxon>Lasiosphaeriaceae</taxon>
        <taxon>Lasiosphaeris</taxon>
    </lineage>
</organism>
<feature type="compositionally biased region" description="Acidic residues" evidence="1">
    <location>
        <begin position="172"/>
        <end position="182"/>
    </location>
</feature>
<dbReference type="InterPro" id="IPR046539">
    <property type="entry name" value="DUF6604"/>
</dbReference>
<evidence type="ECO:0000313" key="4">
    <source>
        <dbReference type="Proteomes" id="UP001172102"/>
    </source>
</evidence>
<gene>
    <name evidence="3" type="ORF">B0H67DRAFT_537433</name>
</gene>
<comment type="caution">
    <text evidence="3">The sequence shown here is derived from an EMBL/GenBank/DDBJ whole genome shotgun (WGS) entry which is preliminary data.</text>
</comment>
<proteinExistence type="predicted"/>